<dbReference type="EMBL" id="BPLQ01004124">
    <property type="protein sequence ID" value="GIY05776.1"/>
    <property type="molecule type" value="Genomic_DNA"/>
</dbReference>
<comment type="caution">
    <text evidence="1">The sequence shown here is derived from an EMBL/GenBank/DDBJ whole genome shotgun (WGS) entry which is preliminary data.</text>
</comment>
<reference evidence="1 2" key="1">
    <citation type="submission" date="2021-06" db="EMBL/GenBank/DDBJ databases">
        <title>Caerostris darwini draft genome.</title>
        <authorList>
            <person name="Kono N."/>
            <person name="Arakawa K."/>
        </authorList>
    </citation>
    <scope>NUCLEOTIDE SEQUENCE [LARGE SCALE GENOMIC DNA]</scope>
</reference>
<evidence type="ECO:0000313" key="2">
    <source>
        <dbReference type="Proteomes" id="UP001054837"/>
    </source>
</evidence>
<organism evidence="1 2">
    <name type="scientific">Caerostris darwini</name>
    <dbReference type="NCBI Taxonomy" id="1538125"/>
    <lineage>
        <taxon>Eukaryota</taxon>
        <taxon>Metazoa</taxon>
        <taxon>Ecdysozoa</taxon>
        <taxon>Arthropoda</taxon>
        <taxon>Chelicerata</taxon>
        <taxon>Arachnida</taxon>
        <taxon>Araneae</taxon>
        <taxon>Araneomorphae</taxon>
        <taxon>Entelegynae</taxon>
        <taxon>Araneoidea</taxon>
        <taxon>Araneidae</taxon>
        <taxon>Caerostris</taxon>
    </lineage>
</organism>
<protein>
    <submittedName>
        <fullName evidence="1">Uncharacterized protein</fullName>
    </submittedName>
</protein>
<evidence type="ECO:0000313" key="1">
    <source>
        <dbReference type="EMBL" id="GIY05776.1"/>
    </source>
</evidence>
<dbReference type="Proteomes" id="UP001054837">
    <property type="component" value="Unassembled WGS sequence"/>
</dbReference>
<sequence length="109" mass="12460">MLSRKKKKPRIVQDQFDSRITISDFFTEWNNSTEAHASPLRRMSSNILSLAKIDQLAYCHLKVPVEVQLWISIVQSKGENEFPIVIWHHGQGKAETCCIFQPDATSECG</sequence>
<name>A0AAV4Q9T4_9ARAC</name>
<accession>A0AAV4Q9T4</accession>
<proteinExistence type="predicted"/>
<dbReference type="AlphaFoldDB" id="A0AAV4Q9T4"/>
<gene>
    <name evidence="1" type="ORF">CDAR_506531</name>
</gene>
<keyword evidence="2" id="KW-1185">Reference proteome</keyword>